<evidence type="ECO:0000256" key="4">
    <source>
        <dbReference type="ARBA" id="ARBA00022517"/>
    </source>
</evidence>
<keyword evidence="3" id="KW-0963">Cytoplasm</keyword>
<keyword evidence="7" id="KW-0862">Zinc</keyword>
<evidence type="ECO:0000256" key="9">
    <source>
        <dbReference type="ARBA" id="ARBA00038064"/>
    </source>
</evidence>
<dbReference type="AlphaFoldDB" id="A0A162NBK3"/>
<gene>
    <name evidence="13" type="ORF">PHYBLDRAFT_187200</name>
</gene>
<dbReference type="PROSITE" id="PS00028">
    <property type="entry name" value="ZINC_FINGER_C2H2_1"/>
    <property type="match status" value="1"/>
</dbReference>
<dbReference type="GO" id="GO:0042254">
    <property type="term" value="P:ribosome biogenesis"/>
    <property type="evidence" value="ECO:0007669"/>
    <property type="project" value="UniProtKB-KW"/>
</dbReference>
<dbReference type="SUPFAM" id="SSF57667">
    <property type="entry name" value="beta-beta-alpha zinc fingers"/>
    <property type="match status" value="1"/>
</dbReference>
<keyword evidence="6 10" id="KW-0863">Zinc-finger</keyword>
<evidence type="ECO:0000256" key="10">
    <source>
        <dbReference type="PROSITE-ProRule" id="PRU00042"/>
    </source>
</evidence>
<dbReference type="FunCoup" id="A0A162NBK3">
    <property type="interactions" value="245"/>
</dbReference>
<evidence type="ECO:0000259" key="12">
    <source>
        <dbReference type="PROSITE" id="PS50157"/>
    </source>
</evidence>
<dbReference type="PANTHER" id="PTHR46095">
    <property type="entry name" value="ZINC FINGER PROTEIN 593"/>
    <property type="match status" value="1"/>
</dbReference>
<dbReference type="PANTHER" id="PTHR46095:SF1">
    <property type="entry name" value="ZINC FINGER PROTEIN 593"/>
    <property type="match status" value="1"/>
</dbReference>
<dbReference type="InterPro" id="IPR036236">
    <property type="entry name" value="Znf_C2H2_sf"/>
</dbReference>
<dbReference type="Pfam" id="PF12171">
    <property type="entry name" value="zf-C2H2_jaz"/>
    <property type="match status" value="1"/>
</dbReference>
<dbReference type="STRING" id="763407.A0A162NBK3"/>
<evidence type="ECO:0000256" key="1">
    <source>
        <dbReference type="ARBA" id="ARBA00004123"/>
    </source>
</evidence>
<feature type="compositionally biased region" description="Basic and acidic residues" evidence="11">
    <location>
        <begin position="28"/>
        <end position="48"/>
    </location>
</feature>
<name>A0A162NBK3_PHYB8</name>
<dbReference type="InterPro" id="IPR051879">
    <property type="entry name" value="C2H2-ZF_Maturation_Protein"/>
</dbReference>
<comment type="similarity">
    <text evidence="9">Belongs to the ZNF593/BUD20 C2H2-type zinc-finger protein family.</text>
</comment>
<dbReference type="GO" id="GO:0008270">
    <property type="term" value="F:zinc ion binding"/>
    <property type="evidence" value="ECO:0007669"/>
    <property type="project" value="UniProtKB-KW"/>
</dbReference>
<dbReference type="InParanoid" id="A0A162NBK3"/>
<keyword evidence="14" id="KW-1185">Reference proteome</keyword>
<dbReference type="OrthoDB" id="24683at2759"/>
<dbReference type="Proteomes" id="UP000077315">
    <property type="component" value="Unassembled WGS sequence"/>
</dbReference>
<feature type="region of interest" description="Disordered" evidence="11">
    <location>
        <begin position="89"/>
        <end position="136"/>
    </location>
</feature>
<evidence type="ECO:0000256" key="6">
    <source>
        <dbReference type="ARBA" id="ARBA00022771"/>
    </source>
</evidence>
<feature type="domain" description="C2H2-type" evidence="12">
    <location>
        <begin position="59"/>
        <end position="88"/>
    </location>
</feature>
<dbReference type="GeneID" id="29000252"/>
<reference evidence="14" key="1">
    <citation type="submission" date="2015-06" db="EMBL/GenBank/DDBJ databases">
        <title>Expansion of signal transduction pathways in fungi by whole-genome duplication.</title>
        <authorList>
            <consortium name="DOE Joint Genome Institute"/>
            <person name="Corrochano L.M."/>
            <person name="Kuo A."/>
            <person name="Marcet-Houben M."/>
            <person name="Polaino S."/>
            <person name="Salamov A."/>
            <person name="Villalobos J.M."/>
            <person name="Alvarez M.I."/>
            <person name="Avalos J."/>
            <person name="Benito E.P."/>
            <person name="Benoit I."/>
            <person name="Burger G."/>
            <person name="Camino L.P."/>
            <person name="Canovas D."/>
            <person name="Cerda-Olmedo E."/>
            <person name="Cheng J.-F."/>
            <person name="Dominguez A."/>
            <person name="Elias M."/>
            <person name="Eslava A.P."/>
            <person name="Glaser F."/>
            <person name="Grimwood J."/>
            <person name="Gutierrez G."/>
            <person name="Heitman J."/>
            <person name="Henrissat B."/>
            <person name="Iturriaga E.A."/>
            <person name="Lang B.F."/>
            <person name="Lavin J.L."/>
            <person name="Lee S."/>
            <person name="Li W."/>
            <person name="Lindquist E."/>
            <person name="Lopez-Garcia S."/>
            <person name="Luque E.M."/>
            <person name="Marcos A.T."/>
            <person name="Martin J."/>
            <person name="McCluskey K."/>
            <person name="Medina H.R."/>
            <person name="Miralles-Duran A."/>
            <person name="Miyazaki A."/>
            <person name="Munoz-Torres E."/>
            <person name="Oguiza J.A."/>
            <person name="Ohm R."/>
            <person name="Olmedo M."/>
            <person name="Orejas M."/>
            <person name="Ortiz-Castellanos L."/>
            <person name="Pisabarro A.G."/>
            <person name="Rodriguez-Romero J."/>
            <person name="Ruiz-Herrera J."/>
            <person name="Ruiz-Vazquez R."/>
            <person name="Sanz C."/>
            <person name="Schackwitz W."/>
            <person name="Schmutz J."/>
            <person name="Shahriari M."/>
            <person name="Shelest E."/>
            <person name="Silva-Franco F."/>
            <person name="Soanes D."/>
            <person name="Syed K."/>
            <person name="Tagua V.G."/>
            <person name="Talbot N.J."/>
            <person name="Thon M."/>
            <person name="De vries R.P."/>
            <person name="Wiebenga A."/>
            <person name="Yadav J.S."/>
            <person name="Braun E.L."/>
            <person name="Baker S."/>
            <person name="Garre V."/>
            <person name="Horwitz B."/>
            <person name="Torres-Martinez S."/>
            <person name="Idnurm A."/>
            <person name="Herrera-Estrella A."/>
            <person name="Gabaldon T."/>
            <person name="Grigoriev I.V."/>
        </authorList>
    </citation>
    <scope>NUCLEOTIDE SEQUENCE [LARGE SCALE GENOMIC DNA]</scope>
    <source>
        <strain evidence="14">NRRL 1555(-)</strain>
    </source>
</reference>
<dbReference type="VEuPathDB" id="FungiDB:PHYBLDRAFT_187200"/>
<dbReference type="GO" id="GO:0043021">
    <property type="term" value="F:ribonucleoprotein complex binding"/>
    <property type="evidence" value="ECO:0007669"/>
    <property type="project" value="UniProtKB-ARBA"/>
</dbReference>
<evidence type="ECO:0000256" key="2">
    <source>
        <dbReference type="ARBA" id="ARBA00004496"/>
    </source>
</evidence>
<feature type="region of interest" description="Disordered" evidence="11">
    <location>
        <begin position="28"/>
        <end position="55"/>
    </location>
</feature>
<proteinExistence type="inferred from homology"/>
<keyword evidence="4" id="KW-0690">Ribosome biogenesis</keyword>
<evidence type="ECO:0000256" key="11">
    <source>
        <dbReference type="SAM" id="MobiDB-lite"/>
    </source>
</evidence>
<dbReference type="InterPro" id="IPR022755">
    <property type="entry name" value="Znf_C2H2_jaz"/>
</dbReference>
<sequence>MGRLRRSRTHHSIRDNYRKYRTRNYTRDLDQIHDDIKPENADKLKNQEEDPDKPGLGQNYCIECARHFVTSDALTVHLKGKLHKRRVKKVQEEPYTQAEANAAAGMSGTDNGKRGGRSLTDSKVEDVKMDDVKMEL</sequence>
<dbReference type="InterPro" id="IPR013087">
    <property type="entry name" value="Znf_C2H2_type"/>
</dbReference>
<keyword evidence="5" id="KW-0479">Metal-binding</keyword>
<evidence type="ECO:0000256" key="5">
    <source>
        <dbReference type="ARBA" id="ARBA00022723"/>
    </source>
</evidence>
<dbReference type="Gene3D" id="3.30.160.60">
    <property type="entry name" value="Classic Zinc Finger"/>
    <property type="match status" value="1"/>
</dbReference>
<evidence type="ECO:0000256" key="3">
    <source>
        <dbReference type="ARBA" id="ARBA00022490"/>
    </source>
</evidence>
<dbReference type="GO" id="GO:0005634">
    <property type="term" value="C:nucleus"/>
    <property type="evidence" value="ECO:0007669"/>
    <property type="project" value="UniProtKB-SubCell"/>
</dbReference>
<evidence type="ECO:0000256" key="8">
    <source>
        <dbReference type="ARBA" id="ARBA00023242"/>
    </source>
</evidence>
<keyword evidence="8" id="KW-0539">Nucleus</keyword>
<dbReference type="PROSITE" id="PS50157">
    <property type="entry name" value="ZINC_FINGER_C2H2_2"/>
    <property type="match status" value="1"/>
</dbReference>
<dbReference type="GO" id="GO:0005737">
    <property type="term" value="C:cytoplasm"/>
    <property type="evidence" value="ECO:0007669"/>
    <property type="project" value="UniProtKB-SubCell"/>
</dbReference>
<organism evidence="13 14">
    <name type="scientific">Phycomyces blakesleeanus (strain ATCC 8743b / DSM 1359 / FGSC 10004 / NBRC 33097 / NRRL 1555)</name>
    <dbReference type="NCBI Taxonomy" id="763407"/>
    <lineage>
        <taxon>Eukaryota</taxon>
        <taxon>Fungi</taxon>
        <taxon>Fungi incertae sedis</taxon>
        <taxon>Mucoromycota</taxon>
        <taxon>Mucoromycotina</taxon>
        <taxon>Mucoromycetes</taxon>
        <taxon>Mucorales</taxon>
        <taxon>Phycomycetaceae</taxon>
        <taxon>Phycomyces</taxon>
    </lineage>
</organism>
<feature type="compositionally biased region" description="Basic and acidic residues" evidence="11">
    <location>
        <begin position="120"/>
        <end position="136"/>
    </location>
</feature>
<protein>
    <submittedName>
        <fullName evidence="13">C2H2-type zinc finger transcription factor</fullName>
    </submittedName>
</protein>
<evidence type="ECO:0000256" key="7">
    <source>
        <dbReference type="ARBA" id="ARBA00022833"/>
    </source>
</evidence>
<evidence type="ECO:0000313" key="13">
    <source>
        <dbReference type="EMBL" id="OAD72838.1"/>
    </source>
</evidence>
<dbReference type="RefSeq" id="XP_018290878.1">
    <property type="nucleotide sequence ID" value="XM_018439346.1"/>
</dbReference>
<dbReference type="EMBL" id="KV440982">
    <property type="protein sequence ID" value="OAD72838.1"/>
    <property type="molecule type" value="Genomic_DNA"/>
</dbReference>
<evidence type="ECO:0000313" key="14">
    <source>
        <dbReference type="Proteomes" id="UP000077315"/>
    </source>
</evidence>
<dbReference type="FunFam" id="3.30.160.60:FF:000299">
    <property type="entry name" value="Zinc finger protein 593"/>
    <property type="match status" value="1"/>
</dbReference>
<accession>A0A162NBK3</accession>
<comment type="subcellular location">
    <subcellularLocation>
        <location evidence="2">Cytoplasm</location>
    </subcellularLocation>
    <subcellularLocation>
        <location evidence="1">Nucleus</location>
    </subcellularLocation>
</comment>